<name>A0A5J4G0K7_9FLAO</name>
<evidence type="ECO:0000313" key="2">
    <source>
        <dbReference type="Proteomes" id="UP000326994"/>
    </source>
</evidence>
<reference evidence="1 2" key="1">
    <citation type="submission" date="2019-08" db="EMBL/GenBank/DDBJ databases">
        <title>Ulvibacter marinistellae sp. nov., isolated from a starfish, Patiria pectinifera.</title>
        <authorList>
            <person name="Kawano K."/>
            <person name="Ushijima N."/>
            <person name="Kihara M."/>
            <person name="Itoh H."/>
        </authorList>
    </citation>
    <scope>NUCLEOTIDE SEQUENCE [LARGE SCALE GENOMIC DNA]</scope>
    <source>
        <strain evidence="1 2">KK4</strain>
    </source>
</reference>
<dbReference type="Proteomes" id="UP000326994">
    <property type="component" value="Unassembled WGS sequence"/>
</dbReference>
<dbReference type="Gene3D" id="2.40.160.60">
    <property type="entry name" value="Outer membrane protein transport protein (OMPP1/FadL/TodX)"/>
    <property type="match status" value="1"/>
</dbReference>
<comment type="caution">
    <text evidence="1">The sequence shown here is derived from an EMBL/GenBank/DDBJ whole genome shotgun (WGS) entry which is preliminary data.</text>
</comment>
<gene>
    <name evidence="1" type="ORF">ULMS_27660</name>
</gene>
<evidence type="ECO:0000313" key="1">
    <source>
        <dbReference type="EMBL" id="GEQ87258.1"/>
    </source>
</evidence>
<dbReference type="SUPFAM" id="SSF56935">
    <property type="entry name" value="Porins"/>
    <property type="match status" value="1"/>
</dbReference>
<sequence>MVFAMTLMNAQDINDALRYSQDGIFGTARYQAMSGAFGALGGDISAISTNPAGSSVFLKSEGAATLALNDKENSTTFLNNNQKSVETDGNLGQAGAVFVIKNRNEESDWKKFTIGLNYNAAKNYDNEIFVNGTGNNSLANFFVNQANGVSLDLLELQNNETISSLYSFLGNTEGTTAQNAFLGYQGFIFDPVNPTNSNNTAYSSNVANGPVQQEYLFLSEGVNSKLTINLSTQFTDNFYFGINLNSHVIDYDQSTLIRERNSNTGSTISRIGFENNLSVLGSGFSAQIGAIGKFNNLRVGLTFDTPTWYQISEETSQRLSSTRLEDNENILTIVDPNIINIFEDYYLRTPGNLSASAGYVFSNKGLISIDYSYKDYGNIEFDTEFNDNVFNNQNTQINNNLQGASTIKIGGEYRVKNFSLRGGFRYEESPYANEDIMSSLSGFSLGLGYNWGRYNIDASYARAEQDKLESVSGLTTPIKVNTIYSNAALTFGFKF</sequence>
<keyword evidence="2" id="KW-1185">Reference proteome</keyword>
<accession>A0A5J4G0K7</accession>
<dbReference type="AlphaFoldDB" id="A0A5J4G0K7"/>
<organism evidence="1 2">
    <name type="scientific">Patiriisocius marinistellae</name>
    <dbReference type="NCBI Taxonomy" id="2494560"/>
    <lineage>
        <taxon>Bacteria</taxon>
        <taxon>Pseudomonadati</taxon>
        <taxon>Bacteroidota</taxon>
        <taxon>Flavobacteriia</taxon>
        <taxon>Flavobacteriales</taxon>
        <taxon>Flavobacteriaceae</taxon>
        <taxon>Patiriisocius</taxon>
    </lineage>
</organism>
<proteinExistence type="predicted"/>
<protein>
    <submittedName>
        <fullName evidence="1">Transporter</fullName>
    </submittedName>
</protein>
<dbReference type="EMBL" id="BKCF01000007">
    <property type="protein sequence ID" value="GEQ87258.1"/>
    <property type="molecule type" value="Genomic_DNA"/>
</dbReference>